<dbReference type="OrthoDB" id="659512at2759"/>
<keyword evidence="2" id="KW-1185">Reference proteome</keyword>
<gene>
    <name evidence="1" type="ORF">E2562_028794</name>
</gene>
<evidence type="ECO:0000313" key="1">
    <source>
        <dbReference type="EMBL" id="KAF0922201.1"/>
    </source>
</evidence>
<dbReference type="EMBL" id="SPHZ02000004">
    <property type="protein sequence ID" value="KAF0922201.1"/>
    <property type="molecule type" value="Genomic_DNA"/>
</dbReference>
<accession>A0A6G1EC11</accession>
<evidence type="ECO:0000313" key="2">
    <source>
        <dbReference type="Proteomes" id="UP000479710"/>
    </source>
</evidence>
<dbReference type="Proteomes" id="UP000479710">
    <property type="component" value="Unassembled WGS sequence"/>
</dbReference>
<comment type="caution">
    <text evidence="1">The sequence shown here is derived from an EMBL/GenBank/DDBJ whole genome shotgun (WGS) entry which is preliminary data.</text>
</comment>
<reference evidence="1 2" key="1">
    <citation type="submission" date="2019-11" db="EMBL/GenBank/DDBJ databases">
        <title>Whole genome sequence of Oryza granulata.</title>
        <authorList>
            <person name="Li W."/>
        </authorList>
    </citation>
    <scope>NUCLEOTIDE SEQUENCE [LARGE SCALE GENOMIC DNA]</scope>
    <source>
        <strain evidence="2">cv. Menghai</strain>
        <tissue evidence="1">Leaf</tissue>
    </source>
</reference>
<organism evidence="1 2">
    <name type="scientific">Oryza meyeriana var. granulata</name>
    <dbReference type="NCBI Taxonomy" id="110450"/>
    <lineage>
        <taxon>Eukaryota</taxon>
        <taxon>Viridiplantae</taxon>
        <taxon>Streptophyta</taxon>
        <taxon>Embryophyta</taxon>
        <taxon>Tracheophyta</taxon>
        <taxon>Spermatophyta</taxon>
        <taxon>Magnoliopsida</taxon>
        <taxon>Liliopsida</taxon>
        <taxon>Poales</taxon>
        <taxon>Poaceae</taxon>
        <taxon>BOP clade</taxon>
        <taxon>Oryzoideae</taxon>
        <taxon>Oryzeae</taxon>
        <taxon>Oryzinae</taxon>
        <taxon>Oryza</taxon>
        <taxon>Oryza meyeriana</taxon>
    </lineage>
</organism>
<protein>
    <submittedName>
        <fullName evidence="1">Uncharacterized protein</fullName>
    </submittedName>
</protein>
<name>A0A6G1EC11_9ORYZ</name>
<proteinExistence type="predicted"/>
<sequence>MATSCPLGLRPHFGHVRGHTVPHRRPGRAIVSNTGLRHVGCIHTPYHGVPNEPVPWPCCTTPRCTGITNKEFTELAQRGQNYLTYTSNVQIILRAKKLRQTIRMGTSQDLAPTPNENDRAMHFLRHHLCITLKNEHMAMKSPLTLWTMLKK</sequence>
<dbReference type="AlphaFoldDB" id="A0A6G1EC11"/>